<keyword evidence="1" id="KW-0472">Membrane</keyword>
<feature type="transmembrane region" description="Helical" evidence="1">
    <location>
        <begin position="88"/>
        <end position="109"/>
    </location>
</feature>
<feature type="transmembrane region" description="Helical" evidence="1">
    <location>
        <begin position="20"/>
        <end position="40"/>
    </location>
</feature>
<evidence type="ECO:0000313" key="2">
    <source>
        <dbReference type="EMBL" id="MFC5407883.1"/>
    </source>
</evidence>
<organism evidence="2 3">
    <name type="scientific">Larkinella bovis</name>
    <dbReference type="NCBI Taxonomy" id="683041"/>
    <lineage>
        <taxon>Bacteria</taxon>
        <taxon>Pseudomonadati</taxon>
        <taxon>Bacteroidota</taxon>
        <taxon>Cytophagia</taxon>
        <taxon>Cytophagales</taxon>
        <taxon>Spirosomataceae</taxon>
        <taxon>Larkinella</taxon>
    </lineage>
</organism>
<feature type="transmembrane region" description="Helical" evidence="1">
    <location>
        <begin position="235"/>
        <end position="255"/>
    </location>
</feature>
<protein>
    <recommendedName>
        <fullName evidence="4">Nickel/cobalt efflux system</fullName>
    </recommendedName>
</protein>
<feature type="transmembrane region" description="Helical" evidence="1">
    <location>
        <begin position="188"/>
        <end position="210"/>
    </location>
</feature>
<keyword evidence="3" id="KW-1185">Reference proteome</keyword>
<evidence type="ECO:0000256" key="1">
    <source>
        <dbReference type="SAM" id="Phobius"/>
    </source>
</evidence>
<dbReference type="RefSeq" id="WP_379840574.1">
    <property type="nucleotide sequence ID" value="NZ_JBHSMA010000001.1"/>
</dbReference>
<keyword evidence="1" id="KW-0812">Transmembrane</keyword>
<comment type="caution">
    <text evidence="2">The sequence shown here is derived from an EMBL/GenBank/DDBJ whole genome shotgun (WGS) entry which is preliminary data.</text>
</comment>
<proteinExistence type="predicted"/>
<evidence type="ECO:0000313" key="3">
    <source>
        <dbReference type="Proteomes" id="UP001596106"/>
    </source>
</evidence>
<dbReference type="EMBL" id="JBHSMA010000001">
    <property type="protein sequence ID" value="MFC5407883.1"/>
    <property type="molecule type" value="Genomic_DNA"/>
</dbReference>
<reference evidence="3" key="1">
    <citation type="journal article" date="2019" name="Int. J. Syst. Evol. Microbiol.">
        <title>The Global Catalogue of Microorganisms (GCM) 10K type strain sequencing project: providing services to taxonomists for standard genome sequencing and annotation.</title>
        <authorList>
            <consortium name="The Broad Institute Genomics Platform"/>
            <consortium name="The Broad Institute Genome Sequencing Center for Infectious Disease"/>
            <person name="Wu L."/>
            <person name="Ma J."/>
        </authorList>
    </citation>
    <scope>NUCLEOTIDE SEQUENCE [LARGE SCALE GENOMIC DNA]</scope>
    <source>
        <strain evidence="3">CCUG 55250</strain>
    </source>
</reference>
<dbReference type="Proteomes" id="UP001596106">
    <property type="component" value="Unassembled WGS sequence"/>
</dbReference>
<evidence type="ECO:0008006" key="4">
    <source>
        <dbReference type="Google" id="ProtNLM"/>
    </source>
</evidence>
<gene>
    <name evidence="2" type="ORF">ACFPMF_01085</name>
</gene>
<feature type="transmembrane region" description="Helical" evidence="1">
    <location>
        <begin position="46"/>
        <end position="67"/>
    </location>
</feature>
<name>A0ABW0I5S6_9BACT</name>
<feature type="transmembrane region" description="Helical" evidence="1">
    <location>
        <begin position="159"/>
        <end position="176"/>
    </location>
</feature>
<keyword evidence="1" id="KW-1133">Transmembrane helix</keyword>
<accession>A0ABW0I5S6</accession>
<sequence length="258" mass="28244">MTTTTLTAFASRHYHLARGLIVLSEFWNAAIGLILGSALLTDRPGWYLSVWLAGLVLIRFLLTRYITLRLPDLKSHRRFWFQKHSYSLLFLINFLAYTIAGGIGGRAILHPEPTGSVASERYESYAELSKKDTLVTPSSLPTTSPPAARNTGVSSGTRIAYILLFLASIPAFILSGRLACNLACANQGFAAVMVSLLGLGVLVGGVYFLGRALTKVLKPYRDMTKSDRKREGRRLLRALLITVAGLFILGAILSLTNK</sequence>